<evidence type="ECO:0000256" key="1">
    <source>
        <dbReference type="ARBA" id="ARBA00010272"/>
    </source>
</evidence>
<dbReference type="PANTHER" id="PTHR33777:SF1">
    <property type="entry name" value="UPF0045 PROTEIN ECM15"/>
    <property type="match status" value="1"/>
</dbReference>
<reference evidence="3 4" key="1">
    <citation type="submission" date="2018-07" db="EMBL/GenBank/DDBJ databases">
        <title>Genomic Encyclopedia of Type Strains, Phase IV (KMG-IV): sequencing the most valuable type-strain genomes for metagenomic binning, comparative biology and taxonomic classification.</title>
        <authorList>
            <person name="Goeker M."/>
        </authorList>
    </citation>
    <scope>NUCLEOTIDE SEQUENCE [LARGE SCALE GENOMIC DNA]</scope>
    <source>
        <strain evidence="3 4">DSM 26407</strain>
    </source>
</reference>
<evidence type="ECO:0000313" key="4">
    <source>
        <dbReference type="Proteomes" id="UP000252707"/>
    </source>
</evidence>
<accession>A0A369CK99</accession>
<evidence type="ECO:0000259" key="2">
    <source>
        <dbReference type="Pfam" id="PF01910"/>
    </source>
</evidence>
<dbReference type="RefSeq" id="WP_114277768.1">
    <property type="nucleotide sequence ID" value="NZ_QPJY01000001.1"/>
</dbReference>
<dbReference type="InterPro" id="IPR051614">
    <property type="entry name" value="UPF0045_domain"/>
</dbReference>
<protein>
    <submittedName>
        <fullName evidence="3">Uncharacterized protein (TIGR00106 family)</fullName>
    </submittedName>
</protein>
<dbReference type="Proteomes" id="UP000252707">
    <property type="component" value="Unassembled WGS sequence"/>
</dbReference>
<feature type="domain" description="Thiamine-binding protein" evidence="2">
    <location>
        <begin position="6"/>
        <end position="96"/>
    </location>
</feature>
<comment type="caution">
    <text evidence="3">The sequence shown here is derived from an EMBL/GenBank/DDBJ whole genome shotgun (WGS) entry which is preliminary data.</text>
</comment>
<dbReference type="InterPro" id="IPR029756">
    <property type="entry name" value="MTH1187/YkoF-like"/>
</dbReference>
<name>A0A369CK99_9GAMM</name>
<dbReference type="OrthoDB" id="9793516at2"/>
<dbReference type="AlphaFoldDB" id="A0A369CK99"/>
<dbReference type="Pfam" id="PF01910">
    <property type="entry name" value="Thiamine_BP"/>
    <property type="match status" value="1"/>
</dbReference>
<comment type="similarity">
    <text evidence="1">Belongs to the UPF0045 family.</text>
</comment>
<evidence type="ECO:0000313" key="3">
    <source>
        <dbReference type="EMBL" id="RCX32867.1"/>
    </source>
</evidence>
<sequence length="103" mass="11051">MSVLIEFSIFPMDRGESVSPDVAEVIRMIRDSGAEYRLTPMGTIIETATIGEALAFVERAHALLEARGCGRIYATAKIDSRAGRRGGLEGKVAAVRNRLDAGA</sequence>
<keyword evidence="4" id="KW-1185">Reference proteome</keyword>
<dbReference type="NCBIfam" id="TIGR00106">
    <property type="entry name" value="MTH1187 family thiamine-binding protein"/>
    <property type="match status" value="1"/>
</dbReference>
<dbReference type="SUPFAM" id="SSF89957">
    <property type="entry name" value="MTH1187/YkoF-like"/>
    <property type="match status" value="1"/>
</dbReference>
<dbReference type="EMBL" id="QPJY01000001">
    <property type="protein sequence ID" value="RCX32867.1"/>
    <property type="molecule type" value="Genomic_DNA"/>
</dbReference>
<gene>
    <name evidence="3" type="ORF">DFQ59_101165</name>
</gene>
<dbReference type="InterPro" id="IPR002767">
    <property type="entry name" value="Thiamine_BP"/>
</dbReference>
<proteinExistence type="inferred from homology"/>
<dbReference type="GO" id="GO:0005829">
    <property type="term" value="C:cytosol"/>
    <property type="evidence" value="ECO:0007669"/>
    <property type="project" value="TreeGrafter"/>
</dbReference>
<organism evidence="3 4">
    <name type="scientific">Thioalbus denitrificans</name>
    <dbReference type="NCBI Taxonomy" id="547122"/>
    <lineage>
        <taxon>Bacteria</taxon>
        <taxon>Pseudomonadati</taxon>
        <taxon>Pseudomonadota</taxon>
        <taxon>Gammaproteobacteria</taxon>
        <taxon>Chromatiales</taxon>
        <taxon>Ectothiorhodospiraceae</taxon>
        <taxon>Thioalbus</taxon>
    </lineage>
</organism>
<dbReference type="PANTHER" id="PTHR33777">
    <property type="entry name" value="UPF0045 PROTEIN ECM15"/>
    <property type="match status" value="1"/>
</dbReference>
<dbReference type="Gene3D" id="3.30.70.930">
    <property type="match status" value="1"/>
</dbReference>